<name>A0ABW4LSJ7_9BACI</name>
<dbReference type="PRINTS" id="PR00344">
    <property type="entry name" value="BCTRLSENSOR"/>
</dbReference>
<dbReference type="SMART" id="SM00388">
    <property type="entry name" value="HisKA"/>
    <property type="match status" value="1"/>
</dbReference>
<evidence type="ECO:0000256" key="4">
    <source>
        <dbReference type="ARBA" id="ARBA00022679"/>
    </source>
</evidence>
<proteinExistence type="predicted"/>
<evidence type="ECO:0000256" key="3">
    <source>
        <dbReference type="ARBA" id="ARBA00022553"/>
    </source>
</evidence>
<dbReference type="PROSITE" id="PS50109">
    <property type="entry name" value="HIS_KIN"/>
    <property type="match status" value="1"/>
</dbReference>
<dbReference type="Gene3D" id="3.30.565.10">
    <property type="entry name" value="Histidine kinase-like ATPase, C-terminal domain"/>
    <property type="match status" value="1"/>
</dbReference>
<evidence type="ECO:0000256" key="6">
    <source>
        <dbReference type="ARBA" id="ARBA00022777"/>
    </source>
</evidence>
<protein>
    <recommendedName>
        <fullName evidence="2">histidine kinase</fullName>
        <ecNumber evidence="2">2.7.13.3</ecNumber>
    </recommendedName>
</protein>
<evidence type="ECO:0000256" key="8">
    <source>
        <dbReference type="ARBA" id="ARBA00023012"/>
    </source>
</evidence>
<dbReference type="InterPro" id="IPR003661">
    <property type="entry name" value="HisK_dim/P_dom"/>
</dbReference>
<dbReference type="PANTHER" id="PTHR43065:SF34">
    <property type="entry name" value="SPORULATION KINASE A"/>
    <property type="match status" value="1"/>
</dbReference>
<gene>
    <name evidence="10" type="ORF">ACFSCX_10945</name>
</gene>
<dbReference type="InterPro" id="IPR035965">
    <property type="entry name" value="PAS-like_dom_sf"/>
</dbReference>
<comment type="catalytic activity">
    <reaction evidence="1">
        <text>ATP + protein L-histidine = ADP + protein N-phospho-L-histidine.</text>
        <dbReference type="EC" id="2.7.13.3"/>
    </reaction>
</comment>
<keyword evidence="3" id="KW-0597">Phosphoprotein</keyword>
<dbReference type="InterPro" id="IPR004358">
    <property type="entry name" value="Sig_transdc_His_kin-like_C"/>
</dbReference>
<evidence type="ECO:0000256" key="2">
    <source>
        <dbReference type="ARBA" id="ARBA00012438"/>
    </source>
</evidence>
<dbReference type="PANTHER" id="PTHR43065">
    <property type="entry name" value="SENSOR HISTIDINE KINASE"/>
    <property type="match status" value="1"/>
</dbReference>
<comment type="caution">
    <text evidence="10">The sequence shown here is derived from an EMBL/GenBank/DDBJ whole genome shotgun (WGS) entry which is preliminary data.</text>
</comment>
<evidence type="ECO:0000256" key="7">
    <source>
        <dbReference type="ARBA" id="ARBA00022840"/>
    </source>
</evidence>
<dbReference type="Pfam" id="PF00512">
    <property type="entry name" value="HisKA"/>
    <property type="match status" value="1"/>
</dbReference>
<evidence type="ECO:0000313" key="11">
    <source>
        <dbReference type="Proteomes" id="UP001597214"/>
    </source>
</evidence>
<dbReference type="Proteomes" id="UP001597214">
    <property type="component" value="Unassembled WGS sequence"/>
</dbReference>
<dbReference type="SUPFAM" id="SSF55785">
    <property type="entry name" value="PYP-like sensor domain (PAS domain)"/>
    <property type="match status" value="1"/>
</dbReference>
<dbReference type="Gene3D" id="3.30.450.20">
    <property type="entry name" value="PAS domain"/>
    <property type="match status" value="1"/>
</dbReference>
<feature type="domain" description="Histidine kinase" evidence="9">
    <location>
        <begin position="205"/>
        <end position="414"/>
    </location>
</feature>
<evidence type="ECO:0000313" key="10">
    <source>
        <dbReference type="EMBL" id="MFD1737068.1"/>
    </source>
</evidence>
<dbReference type="SUPFAM" id="SSF47384">
    <property type="entry name" value="Homodimeric domain of signal transducing histidine kinase"/>
    <property type="match status" value="1"/>
</dbReference>
<dbReference type="Gene3D" id="1.10.287.130">
    <property type="match status" value="1"/>
</dbReference>
<keyword evidence="11" id="KW-1185">Reference proteome</keyword>
<evidence type="ECO:0000256" key="1">
    <source>
        <dbReference type="ARBA" id="ARBA00000085"/>
    </source>
</evidence>
<evidence type="ECO:0000259" key="9">
    <source>
        <dbReference type="PROSITE" id="PS50109"/>
    </source>
</evidence>
<dbReference type="SUPFAM" id="SSF55874">
    <property type="entry name" value="ATPase domain of HSP90 chaperone/DNA topoisomerase II/histidine kinase"/>
    <property type="match status" value="1"/>
</dbReference>
<accession>A0ABW4LSJ7</accession>
<keyword evidence="5" id="KW-0547">Nucleotide-binding</keyword>
<dbReference type="EC" id="2.7.13.3" evidence="2"/>
<dbReference type="InterPro" id="IPR036097">
    <property type="entry name" value="HisK_dim/P_sf"/>
</dbReference>
<dbReference type="RefSeq" id="WP_377928264.1">
    <property type="nucleotide sequence ID" value="NZ_JBHUEM010000015.1"/>
</dbReference>
<reference evidence="11" key="1">
    <citation type="journal article" date="2019" name="Int. J. Syst. Evol. Microbiol.">
        <title>The Global Catalogue of Microorganisms (GCM) 10K type strain sequencing project: providing services to taxonomists for standard genome sequencing and annotation.</title>
        <authorList>
            <consortium name="The Broad Institute Genomics Platform"/>
            <consortium name="The Broad Institute Genome Sequencing Center for Infectious Disease"/>
            <person name="Wu L."/>
            <person name="Ma J."/>
        </authorList>
    </citation>
    <scope>NUCLEOTIDE SEQUENCE [LARGE SCALE GENOMIC DNA]</scope>
    <source>
        <strain evidence="11">CCUG 49339</strain>
    </source>
</reference>
<sequence length="417" mass="47226">MKDLNNQNIKQLTALEKELLAYRDLISKLSMGIQYENPELGIRINKDRGQVKTEVIHIQTRNQPSFCIQDLVIPRDTDFEEVEVLLSPILDTVPHHIVFCNNKGEITLINKKAASDLHVNRERMIGKHIRELLKIPDSLIMLLETIKTRKQIVNRDVLDSNYGINNTHIVWDQDGEIKRVIGTFEFLNVVKEAEKQAMAGRIAAGIAHEIRNPLTTVRGYLQFLLDKLSPEVSGIVSSLLIPELDRANKIISDFLSIAKPSETKFELVKINSYICDELGSFLKSEAFLHRVEIEFNCSLEVEDSLVSINHQEILQVFINLFRNALEAKNDNPLKISLETKREMNFVQIIFKDNGTGISPIHLEHIFDPFFTTKDEGTGLGLSVSRKMIENHGGSMLVSSSEDGTTFLINLPIANTMS</sequence>
<keyword evidence="4" id="KW-0808">Transferase</keyword>
<dbReference type="InterPro" id="IPR036890">
    <property type="entry name" value="HATPase_C_sf"/>
</dbReference>
<evidence type="ECO:0000256" key="5">
    <source>
        <dbReference type="ARBA" id="ARBA00022741"/>
    </source>
</evidence>
<keyword evidence="8" id="KW-0902">Two-component regulatory system</keyword>
<dbReference type="EMBL" id="JBHUEM010000015">
    <property type="protein sequence ID" value="MFD1737068.1"/>
    <property type="molecule type" value="Genomic_DNA"/>
</dbReference>
<dbReference type="InterPro" id="IPR003594">
    <property type="entry name" value="HATPase_dom"/>
</dbReference>
<organism evidence="10 11">
    <name type="scientific">Bacillus salitolerans</name>
    <dbReference type="NCBI Taxonomy" id="1437434"/>
    <lineage>
        <taxon>Bacteria</taxon>
        <taxon>Bacillati</taxon>
        <taxon>Bacillota</taxon>
        <taxon>Bacilli</taxon>
        <taxon>Bacillales</taxon>
        <taxon>Bacillaceae</taxon>
        <taxon>Bacillus</taxon>
    </lineage>
</organism>
<keyword evidence="6" id="KW-0418">Kinase</keyword>
<dbReference type="SMART" id="SM00387">
    <property type="entry name" value="HATPase_c"/>
    <property type="match status" value="1"/>
</dbReference>
<keyword evidence="7" id="KW-0067">ATP-binding</keyword>
<dbReference type="InterPro" id="IPR005467">
    <property type="entry name" value="His_kinase_dom"/>
</dbReference>
<dbReference type="Pfam" id="PF02518">
    <property type="entry name" value="HATPase_c"/>
    <property type="match status" value="1"/>
</dbReference>
<dbReference type="CDD" id="cd00082">
    <property type="entry name" value="HisKA"/>
    <property type="match status" value="1"/>
</dbReference>